<evidence type="ECO:0000313" key="1">
    <source>
        <dbReference type="EMBL" id="PNE41105.1"/>
    </source>
</evidence>
<dbReference type="SUPFAM" id="SSF48576">
    <property type="entry name" value="Terpenoid synthases"/>
    <property type="match status" value="1"/>
</dbReference>
<accession>A0A2N8PJ89</accession>
<evidence type="ECO:0000313" key="2">
    <source>
        <dbReference type="Proteomes" id="UP000236047"/>
    </source>
</evidence>
<gene>
    <name evidence="1" type="ORF">AOB60_10300</name>
</gene>
<organism evidence="1 2">
    <name type="scientific">Streptomyces noursei</name>
    <name type="common">Streptomyces albulus</name>
    <dbReference type="NCBI Taxonomy" id="1971"/>
    <lineage>
        <taxon>Bacteria</taxon>
        <taxon>Bacillati</taxon>
        <taxon>Actinomycetota</taxon>
        <taxon>Actinomycetes</taxon>
        <taxon>Kitasatosporales</taxon>
        <taxon>Streptomycetaceae</taxon>
        <taxon>Streptomyces</taxon>
    </lineage>
</organism>
<keyword evidence="2" id="KW-1185">Reference proteome</keyword>
<evidence type="ECO:0008006" key="3">
    <source>
        <dbReference type="Google" id="ProtNLM"/>
    </source>
</evidence>
<dbReference type="AlphaFoldDB" id="A0A2N8PJ89"/>
<dbReference type="Pfam" id="PF00494">
    <property type="entry name" value="SQS_PSY"/>
    <property type="match status" value="1"/>
</dbReference>
<proteinExistence type="predicted"/>
<dbReference type="GO" id="GO:0016765">
    <property type="term" value="F:transferase activity, transferring alkyl or aryl (other than methyl) groups"/>
    <property type="evidence" value="ECO:0007669"/>
    <property type="project" value="UniProtKB-ARBA"/>
</dbReference>
<dbReference type="EMBL" id="LJSN01000002">
    <property type="protein sequence ID" value="PNE41105.1"/>
    <property type="molecule type" value="Genomic_DNA"/>
</dbReference>
<comment type="caution">
    <text evidence="1">The sequence shown here is derived from an EMBL/GenBank/DDBJ whole genome shotgun (WGS) entry which is preliminary data.</text>
</comment>
<dbReference type="InterPro" id="IPR002060">
    <property type="entry name" value="Squ/phyt_synthse"/>
</dbReference>
<sequence>MLVRRWLDAAGISDPVLRHCYTTCVREAADRDGGHLRWWGLRAVPAPVRPHVGALAAMAFTADDYSDTGPVAQRRCRFDAYTDAVLSAIAAGHATDPVLHATAHTVRTLGLPVSLCEEAFAAMREDIDFSGFTTYEELQRWSAKSTGSPMVVMASLMTDPDTARRMEPALREFGELFQFMDVLCDLGEDLRDGRLYLPLEDLNRFGVRAEDLRAGRWTAAAAELIAFETARITHRLPILSTELQRRTGVSFIGVLEKHCHLLLGEVLAAGPALLDRSPRPRFADVLDIWLPHWRNTIPGDHQEGLS</sequence>
<reference evidence="2" key="1">
    <citation type="submission" date="2015-09" db="EMBL/GenBank/DDBJ databases">
        <authorList>
            <person name="Graham D.E."/>
            <person name="Mahan K.M."/>
            <person name="Klingeman D.M."/>
            <person name="Fida T."/>
            <person name="Giannone R.J."/>
            <person name="Hettich R.L."/>
            <person name="Parry R.J."/>
            <person name="Spain J.C."/>
        </authorList>
    </citation>
    <scope>NUCLEOTIDE SEQUENCE [LARGE SCALE GENOMIC DNA]</scope>
    <source>
        <strain evidence="2">JCM 4701</strain>
    </source>
</reference>
<protein>
    <recommendedName>
        <fullName evidence="3">Phytoene synthase</fullName>
    </recommendedName>
</protein>
<dbReference type="PANTHER" id="PTHR31480">
    <property type="entry name" value="BIFUNCTIONAL LYCOPENE CYCLASE/PHYTOENE SYNTHASE"/>
    <property type="match status" value="1"/>
</dbReference>
<dbReference type="Proteomes" id="UP000236047">
    <property type="component" value="Unassembled WGS sequence"/>
</dbReference>
<name>A0A2N8PJ89_STRNR</name>
<dbReference type="Gene3D" id="1.10.600.10">
    <property type="entry name" value="Farnesyl Diphosphate Synthase"/>
    <property type="match status" value="1"/>
</dbReference>
<dbReference type="InterPro" id="IPR008949">
    <property type="entry name" value="Isoprenoid_synthase_dom_sf"/>
</dbReference>